<dbReference type="NCBIfam" id="TIGR04344">
    <property type="entry name" value="ovoA_Nterm"/>
    <property type="match status" value="1"/>
</dbReference>
<sequence length="769" mass="87768">MDPLNVLTGDYTLKSKKPCNLSSCTKEEILDYFENSYSLNESLFTSLAAKEAFYMCPDRLRLPLIFYYAHTAVVYWNKMLLAGLVDRRLNIEFETMFETGVDEQSWDDTENYRMGGAFKWPPLEEVVEYRRKVRNAIRKVIADTRLELPVTMDSPWWALFMGFEHERIHFTTSSVLIQQLPIYLLRKPKDWRPGPAYHGQGMGDNKMVTVPACEVTVGKPRDFPSYGWDNEYPECKKMVPAFEASQFLITNKEFLAFVESGCYKKKQYWTKEGWQWRNFRKVMHPIFWVCNKGCLSNCGAALAGYSHCQEWLNGEANGSSNNINSRNSSGGNGYIPASNGLQQINNNETNQYRLRTLCEEIPMPWDWPVAVNYHEAKAYCRWKGQEFRLMTEAEHCAIRDKEVRISNDTSADILYHSDLQERHNANLAYTTHTPVNLYPPTKRGFYDVFGNMWEWMEDHFNGLPGSLTHHLYDDFSTPTFDGRHNVILGGCNMSTGDESSCFARYAFRRHFYQHASFRLVRSLDTSATLPVALICRPSNITEGVCLPVGTKTNSPLPSTNIQLSHESDHHLRAQLLTEYGAVKGNLASQLAEVCRGALQARGPPCGTALDLICGCGKLSFELCRFMKEVLAVDYCKSFLMAAENIQEKGHYASLMPDGKTLDVHLPEGVNSSRVFFKQFTWIPNEILNFDLVVFEGIDRVLNKKAWLLRLWEIIVPSGVVVIVSTQGYGADELKPDIETRLELTKTRKLSYAKPTGGTGLATVTIWHRK</sequence>
<dbReference type="InterPro" id="IPR005532">
    <property type="entry name" value="SUMF_dom"/>
</dbReference>
<gene>
    <name evidence="8 9" type="primary">LOC110987208</name>
</gene>
<dbReference type="GO" id="GO:0120147">
    <property type="term" value="F:formylglycine-generating oxidase activity"/>
    <property type="evidence" value="ECO:0007669"/>
    <property type="project" value="TreeGrafter"/>
</dbReference>
<dbReference type="Gene3D" id="3.40.50.150">
    <property type="entry name" value="Vaccinia Virus protein VP39"/>
    <property type="match status" value="1"/>
</dbReference>
<proteinExistence type="inferred from homology"/>
<accession>A0A8B7ZIF5</accession>
<dbReference type="SUPFAM" id="SSF56436">
    <property type="entry name" value="C-type lectin-like"/>
    <property type="match status" value="1"/>
</dbReference>
<dbReference type="InterPro" id="IPR016187">
    <property type="entry name" value="CTDL_fold"/>
</dbReference>
<comment type="similarity">
    <text evidence="1">Belongs to the sulfatase-modifying factor family.</text>
</comment>
<evidence type="ECO:0000259" key="5">
    <source>
        <dbReference type="Pfam" id="PF03781"/>
    </source>
</evidence>
<organism evidence="7 9">
    <name type="scientific">Acanthaster planci</name>
    <name type="common">Crown-of-thorns starfish</name>
    <dbReference type="NCBI Taxonomy" id="133434"/>
    <lineage>
        <taxon>Eukaryota</taxon>
        <taxon>Metazoa</taxon>
        <taxon>Echinodermata</taxon>
        <taxon>Eleutherozoa</taxon>
        <taxon>Asterozoa</taxon>
        <taxon>Asteroidea</taxon>
        <taxon>Valvatacea</taxon>
        <taxon>Valvatida</taxon>
        <taxon>Acanthasteridae</taxon>
        <taxon>Acanthaster</taxon>
    </lineage>
</organism>
<dbReference type="KEGG" id="aplc:110987208"/>
<dbReference type="InterPro" id="IPR042095">
    <property type="entry name" value="SUMF_sf"/>
</dbReference>
<evidence type="ECO:0000313" key="7">
    <source>
        <dbReference type="Proteomes" id="UP000694845"/>
    </source>
</evidence>
<dbReference type="AlphaFoldDB" id="A0A8B7ZIF5"/>
<evidence type="ECO:0000259" key="6">
    <source>
        <dbReference type="Pfam" id="PF12867"/>
    </source>
</evidence>
<keyword evidence="7" id="KW-1185">Reference proteome</keyword>
<dbReference type="PANTHER" id="PTHR23150:SF26">
    <property type="entry name" value="GENERIC METHYLTRANSFERASE"/>
    <property type="match status" value="1"/>
</dbReference>
<keyword evidence="2" id="KW-0560">Oxidoreductase</keyword>
<dbReference type="Pfam" id="PF03781">
    <property type="entry name" value="FGE-sulfatase"/>
    <property type="match status" value="2"/>
</dbReference>
<evidence type="ECO:0000256" key="4">
    <source>
        <dbReference type="ARBA" id="ARBA00037882"/>
    </source>
</evidence>
<dbReference type="Gene3D" id="3.90.1580.10">
    <property type="entry name" value="paralog of FGE (formylglycine-generating enzyme)"/>
    <property type="match status" value="1"/>
</dbReference>
<dbReference type="GeneID" id="110987208"/>
<evidence type="ECO:0000313" key="9">
    <source>
        <dbReference type="RefSeq" id="XP_022105428.1"/>
    </source>
</evidence>
<dbReference type="InterPro" id="IPR024775">
    <property type="entry name" value="DinB-like"/>
</dbReference>
<evidence type="ECO:0000256" key="2">
    <source>
        <dbReference type="ARBA" id="ARBA00023002"/>
    </source>
</evidence>
<dbReference type="Pfam" id="PF12867">
    <property type="entry name" value="DinB_2"/>
    <property type="match status" value="1"/>
</dbReference>
<keyword evidence="3" id="KW-0408">Iron</keyword>
<dbReference type="RefSeq" id="XP_022105428.1">
    <property type="nucleotide sequence ID" value="XM_022249736.1"/>
</dbReference>
<evidence type="ECO:0000256" key="1">
    <source>
        <dbReference type="ARBA" id="ARBA00005310"/>
    </source>
</evidence>
<evidence type="ECO:0000256" key="3">
    <source>
        <dbReference type="ARBA" id="ARBA00023004"/>
    </source>
</evidence>
<reference evidence="8 9" key="1">
    <citation type="submission" date="2025-04" db="UniProtKB">
        <authorList>
            <consortium name="RefSeq"/>
        </authorList>
    </citation>
    <scope>IDENTIFICATION</scope>
</reference>
<dbReference type="InterPro" id="IPR029063">
    <property type="entry name" value="SAM-dependent_MTases_sf"/>
</dbReference>
<name>A0A8B7ZIF5_ACAPL</name>
<dbReference type="RefSeq" id="XP_022105427.1">
    <property type="nucleotide sequence ID" value="XM_022249735.1"/>
</dbReference>
<dbReference type="CDD" id="cd02440">
    <property type="entry name" value="AdoMet_MTases"/>
    <property type="match status" value="1"/>
</dbReference>
<feature type="domain" description="Sulfatase-modifying factor enzyme-like" evidence="5">
    <location>
        <begin position="206"/>
        <end position="286"/>
    </location>
</feature>
<protein>
    <submittedName>
        <fullName evidence="8 9">Ergothioneine biosynthesis protein 1-like isoform X1</fullName>
    </submittedName>
</protein>
<dbReference type="InterPro" id="IPR051043">
    <property type="entry name" value="Sulfatase_Mod_Factor_Kinase"/>
</dbReference>
<evidence type="ECO:0000313" key="8">
    <source>
        <dbReference type="RefSeq" id="XP_022105427.1"/>
    </source>
</evidence>
<dbReference type="InterPro" id="IPR027577">
    <property type="entry name" value="OvoA_Nterm"/>
</dbReference>
<comment type="pathway">
    <text evidence="4">Amino-acid biosynthesis; ergothioneine biosynthesis.</text>
</comment>
<dbReference type="Proteomes" id="UP000694845">
    <property type="component" value="Unplaced"/>
</dbReference>
<feature type="domain" description="DinB-like" evidence="6">
    <location>
        <begin position="34"/>
        <end position="170"/>
    </location>
</feature>
<feature type="domain" description="Sulfatase-modifying factor enzyme-like" evidence="5">
    <location>
        <begin position="341"/>
        <end position="516"/>
    </location>
</feature>
<dbReference type="SUPFAM" id="SSF53335">
    <property type="entry name" value="S-adenosyl-L-methionine-dependent methyltransferases"/>
    <property type="match status" value="1"/>
</dbReference>
<dbReference type="OrthoDB" id="659at2759"/>
<dbReference type="PANTHER" id="PTHR23150">
    <property type="entry name" value="SULFATASE MODIFYING FACTOR 1, 2"/>
    <property type="match status" value="1"/>
</dbReference>